<keyword evidence="3" id="KW-0347">Helicase</keyword>
<evidence type="ECO:0000256" key="4">
    <source>
        <dbReference type="ARBA" id="ARBA00022840"/>
    </source>
</evidence>
<feature type="region of interest" description="Disordered" evidence="5">
    <location>
        <begin position="1662"/>
        <end position="1712"/>
    </location>
</feature>
<organism evidence="9 10">
    <name type="scientific">Rhododendron simsii</name>
    <name type="common">Sims's rhododendron</name>
    <dbReference type="NCBI Taxonomy" id="118357"/>
    <lineage>
        <taxon>Eukaryota</taxon>
        <taxon>Viridiplantae</taxon>
        <taxon>Streptophyta</taxon>
        <taxon>Embryophyta</taxon>
        <taxon>Tracheophyta</taxon>
        <taxon>Spermatophyta</taxon>
        <taxon>Magnoliopsida</taxon>
        <taxon>eudicotyledons</taxon>
        <taxon>Gunneridae</taxon>
        <taxon>Pentapetalae</taxon>
        <taxon>asterids</taxon>
        <taxon>Ericales</taxon>
        <taxon>Ericaceae</taxon>
        <taxon>Ericoideae</taxon>
        <taxon>Rhodoreae</taxon>
        <taxon>Rhododendron</taxon>
    </lineage>
</organism>
<feature type="region of interest" description="Disordered" evidence="5">
    <location>
        <begin position="1730"/>
        <end position="1764"/>
    </location>
</feature>
<name>A0A834LGE4_RHOSS</name>
<accession>A0A834LGE4</accession>
<dbReference type="Gene3D" id="3.40.50.300">
    <property type="entry name" value="P-loop containing nucleotide triphosphate hydrolases"/>
    <property type="match status" value="4"/>
</dbReference>
<feature type="domain" description="DNA2/NAM7 helicase-like C-terminal" evidence="7">
    <location>
        <begin position="780"/>
        <end position="983"/>
    </location>
</feature>
<evidence type="ECO:0000256" key="2">
    <source>
        <dbReference type="ARBA" id="ARBA00022801"/>
    </source>
</evidence>
<evidence type="ECO:0000256" key="3">
    <source>
        <dbReference type="ARBA" id="ARBA00022806"/>
    </source>
</evidence>
<keyword evidence="2" id="KW-0378">Hydrolase</keyword>
<feature type="region of interest" description="Disordered" evidence="5">
    <location>
        <begin position="518"/>
        <end position="567"/>
    </location>
</feature>
<gene>
    <name evidence="9" type="ORF">RHSIM_Rhsim08G0022500</name>
</gene>
<evidence type="ECO:0000259" key="7">
    <source>
        <dbReference type="Pfam" id="PF13087"/>
    </source>
</evidence>
<dbReference type="FunFam" id="3.40.50.300:FF:000326">
    <property type="entry name" value="P-loop containing nucleoside triphosphate hydrolase"/>
    <property type="match status" value="2"/>
</dbReference>
<evidence type="ECO:0000259" key="6">
    <source>
        <dbReference type="Pfam" id="PF13086"/>
    </source>
</evidence>
<dbReference type="InterPro" id="IPR041677">
    <property type="entry name" value="DNA2/NAM7_AAA_11"/>
</dbReference>
<feature type="compositionally biased region" description="Acidic residues" evidence="5">
    <location>
        <begin position="1669"/>
        <end position="1689"/>
    </location>
</feature>
<dbReference type="Pfam" id="PF20073">
    <property type="entry name" value="DUF6469"/>
    <property type="match status" value="2"/>
</dbReference>
<feature type="domain" description="DNA2/NAM7 helicase helicase" evidence="6">
    <location>
        <begin position="1511"/>
        <end position="1954"/>
    </location>
</feature>
<feature type="domain" description="DUF6469" evidence="8">
    <location>
        <begin position="167"/>
        <end position="274"/>
    </location>
</feature>
<dbReference type="InterPro" id="IPR041679">
    <property type="entry name" value="DNA2/NAM7-like_C"/>
</dbReference>
<dbReference type="InterPro" id="IPR027417">
    <property type="entry name" value="P-loop_NTPase"/>
</dbReference>
<dbReference type="OrthoDB" id="6513042at2759"/>
<evidence type="ECO:0000256" key="5">
    <source>
        <dbReference type="SAM" id="MobiDB-lite"/>
    </source>
</evidence>
<reference evidence="9" key="1">
    <citation type="submission" date="2019-11" db="EMBL/GenBank/DDBJ databases">
        <authorList>
            <person name="Liu Y."/>
            <person name="Hou J."/>
            <person name="Li T.-Q."/>
            <person name="Guan C.-H."/>
            <person name="Wu X."/>
            <person name="Wu H.-Z."/>
            <person name="Ling F."/>
            <person name="Zhang R."/>
            <person name="Shi X.-G."/>
            <person name="Ren J.-P."/>
            <person name="Chen E.-F."/>
            <person name="Sun J.-M."/>
        </authorList>
    </citation>
    <scope>NUCLEOTIDE SEQUENCE</scope>
    <source>
        <strain evidence="9">Adult_tree_wgs_1</strain>
        <tissue evidence="9">Leaves</tissue>
    </source>
</reference>
<evidence type="ECO:0000259" key="8">
    <source>
        <dbReference type="Pfam" id="PF20073"/>
    </source>
</evidence>
<evidence type="ECO:0008006" key="11">
    <source>
        <dbReference type="Google" id="ProtNLM"/>
    </source>
</evidence>
<protein>
    <recommendedName>
        <fullName evidence="11">P-loop containing nucleoside triphosphate hydrolases superfamily protein</fullName>
    </recommendedName>
</protein>
<dbReference type="InterPro" id="IPR045055">
    <property type="entry name" value="DNA2/NAM7-like"/>
</dbReference>
<feature type="domain" description="DNA2/NAM7 helicase helicase" evidence="6">
    <location>
        <begin position="323"/>
        <end position="556"/>
    </location>
</feature>
<dbReference type="GO" id="GO:0005524">
    <property type="term" value="F:ATP binding"/>
    <property type="evidence" value="ECO:0007669"/>
    <property type="project" value="UniProtKB-KW"/>
</dbReference>
<dbReference type="InterPro" id="IPR045529">
    <property type="entry name" value="DUF6469"/>
</dbReference>
<dbReference type="CDD" id="cd18808">
    <property type="entry name" value="SF1_C_Upf1"/>
    <property type="match status" value="2"/>
</dbReference>
<evidence type="ECO:0000256" key="1">
    <source>
        <dbReference type="ARBA" id="ARBA00022741"/>
    </source>
</evidence>
<evidence type="ECO:0000313" key="10">
    <source>
        <dbReference type="Proteomes" id="UP000626092"/>
    </source>
</evidence>
<feature type="domain" description="DNA2/NAM7 helicase-like C-terminal" evidence="7">
    <location>
        <begin position="1962"/>
        <end position="2158"/>
    </location>
</feature>
<feature type="compositionally biased region" description="Basic and acidic residues" evidence="5">
    <location>
        <begin position="539"/>
        <end position="567"/>
    </location>
</feature>
<comment type="caution">
    <text evidence="9">The sequence shown here is derived from an EMBL/GenBank/DDBJ whole genome shotgun (WGS) entry which is preliminary data.</text>
</comment>
<dbReference type="EMBL" id="WJXA01000008">
    <property type="protein sequence ID" value="KAF7135533.1"/>
    <property type="molecule type" value="Genomic_DNA"/>
</dbReference>
<dbReference type="PANTHER" id="PTHR10887:SF522">
    <property type="entry name" value="P-LOOP CONTAINING NUCLEOSIDE TRIPHOSPHATE HYDROLASES SUPERFAMILY PROTEIN"/>
    <property type="match status" value="1"/>
</dbReference>
<dbReference type="Proteomes" id="UP000626092">
    <property type="component" value="Unassembled WGS sequence"/>
</dbReference>
<dbReference type="PANTHER" id="PTHR10887">
    <property type="entry name" value="DNA2/NAM7 HELICASE FAMILY"/>
    <property type="match status" value="1"/>
</dbReference>
<dbReference type="Pfam" id="PF13086">
    <property type="entry name" value="AAA_11"/>
    <property type="match status" value="3"/>
</dbReference>
<dbReference type="InterPro" id="IPR047187">
    <property type="entry name" value="SF1_C_Upf1"/>
</dbReference>
<dbReference type="GO" id="GO:0016787">
    <property type="term" value="F:hydrolase activity"/>
    <property type="evidence" value="ECO:0007669"/>
    <property type="project" value="UniProtKB-KW"/>
</dbReference>
<dbReference type="Pfam" id="PF13087">
    <property type="entry name" value="AAA_12"/>
    <property type="match status" value="2"/>
</dbReference>
<feature type="compositionally biased region" description="Basic and acidic residues" evidence="5">
    <location>
        <begin position="1741"/>
        <end position="1763"/>
    </location>
</feature>
<evidence type="ECO:0000313" key="9">
    <source>
        <dbReference type="EMBL" id="KAF7135533.1"/>
    </source>
</evidence>
<dbReference type="GO" id="GO:0005694">
    <property type="term" value="C:chromosome"/>
    <property type="evidence" value="ECO:0007669"/>
    <property type="project" value="UniProtKB-ARBA"/>
</dbReference>
<keyword evidence="1" id="KW-0547">Nucleotide-binding</keyword>
<dbReference type="GO" id="GO:0004386">
    <property type="term" value="F:helicase activity"/>
    <property type="evidence" value="ECO:0007669"/>
    <property type="project" value="UniProtKB-KW"/>
</dbReference>
<dbReference type="SUPFAM" id="SSF52540">
    <property type="entry name" value="P-loop containing nucleoside triphosphate hydrolases"/>
    <property type="match status" value="2"/>
</dbReference>
<feature type="domain" description="DUF6469" evidence="8">
    <location>
        <begin position="1346"/>
        <end position="1461"/>
    </location>
</feature>
<keyword evidence="4" id="KW-0067">ATP-binding</keyword>
<feature type="domain" description="DNA2/NAM7 helicase helicase" evidence="6">
    <location>
        <begin position="685"/>
        <end position="772"/>
    </location>
</feature>
<proteinExistence type="predicted"/>
<keyword evidence="10" id="KW-1185">Reference proteome</keyword>
<sequence length="2391" mass="270952">MFRFTLRALQTNAYSLQPFYTLTYRINAFAFSSSFVAGGNCTAFPFFDVLKRIWNLKTKAIARDIYIVSMGSTGTHAKKGGSKDEQGLIDLVFSWSLSDVLNKNLYKAKVKLIPETFSSTTEYLNSFIYPLIEETHANLFSSMETVARAPTRETWTVNISRNFKPPKNLYYKISLNRNRDAANGEVYEPEVGDLIALTEVRPKRIDDLDRPKSPYLIALVQSCEYGSERIDIRASKPIMLGDDGDRRGDENKKRFFVVYLTNMVTNLRIWTALKSDPEGENMKIIKRVLQPDSTIEESCTKCLSEESNQAVLSIVKNAISSFKLDNSQQDAVLSCVATRQCRHHNTVKLIWGPPGTGKTKTVASLLFVLFRIKCRTLTCAPTNIAVLGVTSRLMSLVSRTLKYDTYGLGDIVLFGNGERMKIDDHEDLFDVFLDYRVVALSSCLAPKSGWKHNVESMICLLKNAEKMYRFYLKEEKKKKKEEEETGFRNGMVINNQDKEAHIYGQDLKDVGKKGNWRRKIGQTLKENKKTEKKKKEPSKRRGELKGDKRDEKDNSTPSKKERNVKKDGDPMTFEEFFLKRFKLIENQLSFCTRNLYTHMPTSFISLEVVKSMIKALDLLKTIGTMYTRAVANKGLKEVLNGVDEVGYMIKHYRKLSCKTECIQTLKFLSETLDLPKFTERYDIWSFCLQNASLIFCTASSSAKLPVSKKNSVSKKSSAKLHKEGMRPLELLVIDEAAQLKECESAIPLQLSGLHHAILIGDERQLPAMVQSKICQRAEFGRSLFERLVILGHEKHLLSVQYRMHPSISLFPKREFYESKILDGPNVKEQAYNRCFLRGSMYGSYSFINISHGKEEFDSRHSTKNMVEVAVVSEIVARLFKESIFLTTESVASKQKVRVGCISPYKAQVFALQEKFGKTYNTDSNSDFSVNVRSVDGFQGGEEDLIIISTVRCNGSGSVGFLSNRQRTNVALTRARHCLWILGNGATLINSGSVWKKLVVNAKARGCFYDATEDKNLAQAVAGALVELNQLDALLTTNSLLFRNTRWKACFSDNFVESTFRIKNVDDRKQVLCTIQRLSSGCWHQRRKANILEKQGGTSAQLLELYTVNGWLSLIWSVDIVREGSKDFQVLKFWDVLPMAEIPKLAKHLDSLFGNYTLDKMNRCKCRRFEGNLPPERQFCASGLLGTKRNLVVPVTWPTGSGACKKTSTADSDYVQPLESRLAKLSIMDEPGSPSNRYHVNATVNIKEAKDKGMKKSWRMGTNVKKGESKGEGLIDLVFSWSLSDVLNRHLYKAKVGLIPKTFSSTNEYMNSFIYPLIEETHADLSSSVEAANRAPTREIWTVKLSKDFKPPKDLYYNISLDRKRDTANDEGMYEPEFGDLIAFTEVRPRCIDDLDRPKSPYLIALVQRVDDYGSGKIEIRASKPIVPGEYGGTQGNKQNRRLFVVHLTNMITNLRIWTALKSELEGGNMNIIKRVLQTDSTIEDCCTKCLSEESNLAVISIVKNTISSFNLDTSQLNAVLSCVATRQCRHQNTVKLIWGPPGTGKTKTVASLLFVLLRIKCRTLTCAPTNIAVLGVASRLMSLVSGALEYDTYGLGDIVLFGNGERMKIDDHDDLFDVFLDYRVYALARCLAPRSGWKHNVESMICLLEDPEEMYRMYLEREEKNKNQEEEEEEEEEEEDEEAEEEEEASFGNQMANNNEDKEEDSDKDLNDGDKREIWRRKIVQTLKENKKTEKKKKESSKREGKYDNSTRSNKEKGEKVEKDEDPMTFEEFFMKRFKLFENQLIFCISNLYTHMPTSFISMEVVKKMIKALYLLKSIGTMCTRAVVNKGLIEVVNGVDDVDNMIKHYGKLSSSKTECLQILKFLSEALCLPSFTERYKIRSFCLENAYLIFCTASSSAKLHTEGMRPLELLVIDEAAQLKECESTIPLQLSGLCHAILIGDERQLPAMVQSKLCELAEFGRSLFERLVILGHTRHLLNIQYRMHPSISLFPNREFYDSKILDGPNVKERTHERHFLQGSMYRSYSFINVTHGKEEFDSRHSRKNMVEVAVVSEIVASLFKESVASKQKVRVGCISPYKAQVFALQEKLGKKYNTDSNGDFSVNVRSVDGFQGGEEDLIIISTVRCNGGGSVGFLSNRQRTNVALTRARHCLWILGNGATLINSGSVWKKLVVNAKARSCFYDATDEKNLAQAVAGALVELNQLDTVLRTDSLLFRNTRWKVCFSDYFMKSISRIKNIGVRKEVLSILQRLSSGWDQHRKVTVPNRPGGVSSQLLELDRVNESLNLIWSVDVVSESSKGIQVLKVWDILPTAGIPDLANHLDTVFGDYTVNKMNRCLCRSFEGNIVVPVTWPADSSAGTEVSRNNADYRFLESRLASLSMKDEPGSSITK</sequence>